<dbReference type="SUPFAM" id="SSF53955">
    <property type="entry name" value="Lysozyme-like"/>
    <property type="match status" value="1"/>
</dbReference>
<dbReference type="InterPro" id="IPR016283">
    <property type="entry name" value="Glyco_hydro_19"/>
</dbReference>
<dbReference type="InterPro" id="IPR000726">
    <property type="entry name" value="Glyco_hydro_19_cat"/>
</dbReference>
<evidence type="ECO:0000256" key="2">
    <source>
        <dbReference type="ARBA" id="ARBA00022669"/>
    </source>
</evidence>
<evidence type="ECO:0000256" key="3">
    <source>
        <dbReference type="ARBA" id="ARBA00023157"/>
    </source>
</evidence>
<proteinExistence type="inferred from homology"/>
<keyword evidence="8" id="KW-1185">Reference proteome</keyword>
<dbReference type="GO" id="GO:0004568">
    <property type="term" value="F:chitinase activity"/>
    <property type="evidence" value="ECO:0007669"/>
    <property type="project" value="InterPro"/>
</dbReference>
<evidence type="ECO:0000259" key="6">
    <source>
        <dbReference type="PROSITE" id="PS50941"/>
    </source>
</evidence>
<dbReference type="InterPro" id="IPR001002">
    <property type="entry name" value="Chitin-bd_1"/>
</dbReference>
<feature type="domain" description="Chitin-binding type-1" evidence="6">
    <location>
        <begin position="3"/>
        <end position="40"/>
    </location>
</feature>
<dbReference type="GO" id="GO:0016998">
    <property type="term" value="P:cell wall macromolecule catabolic process"/>
    <property type="evidence" value="ECO:0007669"/>
    <property type="project" value="InterPro"/>
</dbReference>
<dbReference type="InterPro" id="IPR023346">
    <property type="entry name" value="Lysozyme-like_dom_sf"/>
</dbReference>
<dbReference type="CDD" id="cd00035">
    <property type="entry name" value="ChtBD1"/>
    <property type="match status" value="1"/>
</dbReference>
<dbReference type="Pfam" id="PF00187">
    <property type="entry name" value="Chitin_bind_1"/>
    <property type="match status" value="1"/>
</dbReference>
<dbReference type="GO" id="GO:0008061">
    <property type="term" value="F:chitin binding"/>
    <property type="evidence" value="ECO:0007669"/>
    <property type="project" value="UniProtKB-UniRule"/>
</dbReference>
<name>A0A6A2YFS6_HIBSY</name>
<dbReference type="SMART" id="SM00270">
    <property type="entry name" value="ChtBD1"/>
    <property type="match status" value="1"/>
</dbReference>
<keyword evidence="2 5" id="KW-0147">Chitin-binding</keyword>
<dbReference type="Proteomes" id="UP000436088">
    <property type="component" value="Unassembled WGS sequence"/>
</dbReference>
<sequence length="200" mass="21446">MVKAQCGNGCAANECCSTFGYCGTGPEFCGANCQGGLCSNNGISRADIATPEFFNAMLNQGATCPGKNFYSRGAFLDALDSLTQFARTGSVEESRRYYGCGPLQLSWNYNYGPAGSELLFDGLGAPETVASDPLIAFKAALWFWTKNVAATMSQGFGATIRAINPIECNGAERDKVQFRIDYFTRYCNQLNVAPGDSLTC</sequence>
<dbReference type="CDD" id="cd00325">
    <property type="entry name" value="chitinase_GH19"/>
    <property type="match status" value="1"/>
</dbReference>
<dbReference type="GO" id="GO:0006032">
    <property type="term" value="P:chitin catabolic process"/>
    <property type="evidence" value="ECO:0007669"/>
    <property type="project" value="InterPro"/>
</dbReference>
<dbReference type="Pfam" id="PF00182">
    <property type="entry name" value="Glyco_hydro_19"/>
    <property type="match status" value="2"/>
</dbReference>
<dbReference type="PROSITE" id="PS50941">
    <property type="entry name" value="CHIT_BIND_I_2"/>
    <property type="match status" value="1"/>
</dbReference>
<evidence type="ECO:0000313" key="8">
    <source>
        <dbReference type="Proteomes" id="UP000436088"/>
    </source>
</evidence>
<dbReference type="PIRSF" id="PIRSF001060">
    <property type="entry name" value="Endochitinase"/>
    <property type="match status" value="1"/>
</dbReference>
<evidence type="ECO:0000256" key="1">
    <source>
        <dbReference type="ARBA" id="ARBA00009373"/>
    </source>
</evidence>
<evidence type="ECO:0000313" key="7">
    <source>
        <dbReference type="EMBL" id="KAE8673887.1"/>
    </source>
</evidence>
<gene>
    <name evidence="7" type="ORF">F3Y22_tig00111769pilonHSYRG00082</name>
</gene>
<dbReference type="InterPro" id="IPR036861">
    <property type="entry name" value="Endochitinase-like_sf"/>
</dbReference>
<keyword evidence="3 4" id="KW-1015">Disulfide bond</keyword>
<dbReference type="Gene3D" id="3.30.60.10">
    <property type="entry name" value="Endochitinase-like"/>
    <property type="match status" value="1"/>
</dbReference>
<evidence type="ECO:0000256" key="5">
    <source>
        <dbReference type="PROSITE-ProRule" id="PRU00261"/>
    </source>
</evidence>
<dbReference type="PANTHER" id="PTHR22595:SF119">
    <property type="entry name" value="ENDOCHITINASE EP3-LIKE"/>
    <property type="match status" value="1"/>
</dbReference>
<feature type="disulfide bond" evidence="4 5">
    <location>
        <begin position="10"/>
        <end position="22"/>
    </location>
</feature>
<dbReference type="InterPro" id="IPR018371">
    <property type="entry name" value="Chitin-binding_1_CS"/>
</dbReference>
<dbReference type="AlphaFoldDB" id="A0A6A2YFS6"/>
<dbReference type="Gene3D" id="1.10.530.10">
    <property type="match status" value="1"/>
</dbReference>
<feature type="disulfide bond" evidence="4">
    <location>
        <begin position="168"/>
        <end position="200"/>
    </location>
</feature>
<feature type="disulfide bond" evidence="4 5">
    <location>
        <begin position="15"/>
        <end position="29"/>
    </location>
</feature>
<dbReference type="PROSITE" id="PS00026">
    <property type="entry name" value="CHIT_BIND_I_1"/>
    <property type="match status" value="1"/>
</dbReference>
<evidence type="ECO:0000256" key="4">
    <source>
        <dbReference type="PIRSR" id="PIRSR001060-2"/>
    </source>
</evidence>
<protein>
    <recommendedName>
        <fullName evidence="6">Chitin-binding type-1 domain-containing protein</fullName>
    </recommendedName>
</protein>
<dbReference type="SUPFAM" id="SSF57016">
    <property type="entry name" value="Plant lectins/antimicrobial peptides"/>
    <property type="match status" value="1"/>
</dbReference>
<accession>A0A6A2YFS6</accession>
<dbReference type="GO" id="GO:0005975">
    <property type="term" value="P:carbohydrate metabolic process"/>
    <property type="evidence" value="ECO:0007669"/>
    <property type="project" value="InterPro"/>
</dbReference>
<comment type="caution">
    <text evidence="7">The sequence shown here is derived from an EMBL/GenBank/DDBJ whole genome shotgun (WGS) entry which is preliminary data.</text>
</comment>
<dbReference type="PANTHER" id="PTHR22595">
    <property type="entry name" value="CHITINASE-RELATED"/>
    <property type="match status" value="1"/>
</dbReference>
<comment type="similarity">
    <text evidence="1">Belongs to the glycosyl hydrolase 19 family. Chitinase class I subfamily.</text>
</comment>
<reference evidence="7" key="1">
    <citation type="submission" date="2019-09" db="EMBL/GenBank/DDBJ databases">
        <title>Draft genome information of white flower Hibiscus syriacus.</title>
        <authorList>
            <person name="Kim Y.-M."/>
        </authorList>
    </citation>
    <scope>NUCLEOTIDE SEQUENCE [LARGE SCALE GENOMIC DNA]</scope>
    <source>
        <strain evidence="7">YM2019G1</strain>
    </source>
</reference>
<dbReference type="EMBL" id="VEPZ02001421">
    <property type="protein sequence ID" value="KAE8673887.1"/>
    <property type="molecule type" value="Genomic_DNA"/>
</dbReference>
<comment type="caution">
    <text evidence="5">Lacks conserved residue(s) required for the propagation of feature annotation.</text>
</comment>
<organism evidence="7 8">
    <name type="scientific">Hibiscus syriacus</name>
    <name type="common">Rose of Sharon</name>
    <dbReference type="NCBI Taxonomy" id="106335"/>
    <lineage>
        <taxon>Eukaryota</taxon>
        <taxon>Viridiplantae</taxon>
        <taxon>Streptophyta</taxon>
        <taxon>Embryophyta</taxon>
        <taxon>Tracheophyta</taxon>
        <taxon>Spermatophyta</taxon>
        <taxon>Magnoliopsida</taxon>
        <taxon>eudicotyledons</taxon>
        <taxon>Gunneridae</taxon>
        <taxon>Pentapetalae</taxon>
        <taxon>rosids</taxon>
        <taxon>malvids</taxon>
        <taxon>Malvales</taxon>
        <taxon>Malvaceae</taxon>
        <taxon>Malvoideae</taxon>
        <taxon>Hibiscus</taxon>
    </lineage>
</organism>